<feature type="binding site" evidence="4">
    <location>
        <position position="96"/>
    </location>
    <ligand>
        <name>S-adenosyl-L-methionine</name>
        <dbReference type="ChEBI" id="CHEBI:59789"/>
    </ligand>
</feature>
<evidence type="ECO:0000313" key="7">
    <source>
        <dbReference type="Proteomes" id="UP000293568"/>
    </source>
</evidence>
<dbReference type="KEGG" id="pprt:ET464_13395"/>
<dbReference type="Pfam" id="PF13649">
    <property type="entry name" value="Methyltransf_25"/>
    <property type="match status" value="1"/>
</dbReference>
<dbReference type="Proteomes" id="UP000293568">
    <property type="component" value="Chromosome"/>
</dbReference>
<dbReference type="OrthoDB" id="465705at2"/>
<keyword evidence="1 4" id="KW-0489">Methyltransferase</keyword>
<dbReference type="EC" id="2.1.1.-" evidence="4"/>
<gene>
    <name evidence="6" type="ORF">ET464_13395</name>
</gene>
<dbReference type="HAMAP" id="MF_02100">
    <property type="entry name" value="Methyltr_YrrT"/>
    <property type="match status" value="1"/>
</dbReference>
<dbReference type="Gene3D" id="3.40.50.150">
    <property type="entry name" value="Vaccinia Virus protein VP39"/>
    <property type="match status" value="1"/>
</dbReference>
<dbReference type="EMBL" id="CP035492">
    <property type="protein sequence ID" value="QAY67247.1"/>
    <property type="molecule type" value="Genomic_DNA"/>
</dbReference>
<feature type="binding site" evidence="4">
    <location>
        <position position="53"/>
    </location>
    <ligand>
        <name>S-adenosyl-L-methionine</name>
        <dbReference type="ChEBI" id="CHEBI:59789"/>
    </ligand>
</feature>
<dbReference type="SUPFAM" id="SSF53335">
    <property type="entry name" value="S-adenosyl-L-methionine-dependent methyltransferases"/>
    <property type="match status" value="1"/>
</dbReference>
<keyword evidence="2 4" id="KW-0808">Transferase</keyword>
<feature type="binding site" evidence="4">
    <location>
        <position position="74"/>
    </location>
    <ligand>
        <name>S-adenosyl-L-methionine</name>
        <dbReference type="ChEBI" id="CHEBI:59789"/>
    </ligand>
</feature>
<dbReference type="InterPro" id="IPR029063">
    <property type="entry name" value="SAM-dependent_MTases_sf"/>
</dbReference>
<reference evidence="6 7" key="1">
    <citation type="submission" date="2019-01" db="EMBL/GenBank/DDBJ databases">
        <title>Genome sequencing of strain FW100M-2.</title>
        <authorList>
            <person name="Heo J."/>
            <person name="Kim S.-J."/>
            <person name="Kim J.-S."/>
            <person name="Hong S.-B."/>
            <person name="Kwon S.-W."/>
        </authorList>
    </citation>
    <scope>NUCLEOTIDE SEQUENCE [LARGE SCALE GENOMIC DNA]</scope>
    <source>
        <strain evidence="6 7">FW100M-2</strain>
    </source>
</reference>
<comment type="similarity">
    <text evidence="4">Belongs to the methyltransferase superfamily. YrrT family.</text>
</comment>
<protein>
    <recommendedName>
        <fullName evidence="4">Uncharacterized methyltransferase ET464_13395</fullName>
        <ecNumber evidence="4">2.1.1.-</ecNumber>
    </recommendedName>
</protein>
<comment type="function">
    <text evidence="4">Could be a S-adenosyl-L-methionine-dependent methyltransferase.</text>
</comment>
<accession>A0A4P6F2D7</accession>
<dbReference type="RefSeq" id="WP_129441668.1">
    <property type="nucleotide sequence ID" value="NZ_CP035492.1"/>
</dbReference>
<keyword evidence="7" id="KW-1185">Reference proteome</keyword>
<evidence type="ECO:0000313" key="6">
    <source>
        <dbReference type="EMBL" id="QAY67247.1"/>
    </source>
</evidence>
<proteinExistence type="inferred from homology"/>
<evidence type="ECO:0000256" key="3">
    <source>
        <dbReference type="ARBA" id="ARBA00022691"/>
    </source>
</evidence>
<dbReference type="PANTHER" id="PTHR43861">
    <property type="entry name" value="TRANS-ACONITATE 2-METHYLTRANSFERASE-RELATED"/>
    <property type="match status" value="1"/>
</dbReference>
<organism evidence="6 7">
    <name type="scientific">Paenibacillus protaetiae</name>
    <dbReference type="NCBI Taxonomy" id="2509456"/>
    <lineage>
        <taxon>Bacteria</taxon>
        <taxon>Bacillati</taxon>
        <taxon>Bacillota</taxon>
        <taxon>Bacilli</taxon>
        <taxon>Bacillales</taxon>
        <taxon>Paenibacillaceae</taxon>
        <taxon>Paenibacillus</taxon>
    </lineage>
</organism>
<dbReference type="InterPro" id="IPR041698">
    <property type="entry name" value="Methyltransf_25"/>
</dbReference>
<evidence type="ECO:0000259" key="5">
    <source>
        <dbReference type="Pfam" id="PF13649"/>
    </source>
</evidence>
<keyword evidence="3 4" id="KW-0949">S-adenosyl-L-methionine</keyword>
<evidence type="ECO:0000256" key="1">
    <source>
        <dbReference type="ARBA" id="ARBA00022603"/>
    </source>
</evidence>
<name>A0A4P6F2D7_9BACL</name>
<sequence length="213" mass="24411">MGREFTELFDEWSEHYDRTVAGEDEEYREVFDGYDRILEAVAERVSGVIVEFGVGTGNLTEKLLRRSDNIYGIEPSEGMRTQVLKRGLPIVLLDGDFLEFPAVPEPIDAIVSTYAFHHLTDEEKERAIALYSRLLQPGGRIVFADTAFASAEDRLEIEQSAERAGFVNLLQDLRTEYYTSLTVLNKLFTEHRFAVSFTRLNRYVWLMEAVKQG</sequence>
<dbReference type="GO" id="GO:0008757">
    <property type="term" value="F:S-adenosylmethionine-dependent methyltransferase activity"/>
    <property type="evidence" value="ECO:0007669"/>
    <property type="project" value="UniProtKB-UniRule"/>
</dbReference>
<dbReference type="GO" id="GO:0032259">
    <property type="term" value="P:methylation"/>
    <property type="evidence" value="ECO:0007669"/>
    <property type="project" value="UniProtKB-KW"/>
</dbReference>
<dbReference type="InterPro" id="IPR023553">
    <property type="entry name" value="Uncharacterised_MeTfrase_YrrT"/>
</dbReference>
<dbReference type="CDD" id="cd02440">
    <property type="entry name" value="AdoMet_MTases"/>
    <property type="match status" value="1"/>
</dbReference>
<feature type="domain" description="Methyltransferase" evidence="5">
    <location>
        <begin position="49"/>
        <end position="139"/>
    </location>
</feature>
<dbReference type="AlphaFoldDB" id="A0A4P6F2D7"/>
<evidence type="ECO:0000256" key="4">
    <source>
        <dbReference type="HAMAP-Rule" id="MF_02100"/>
    </source>
</evidence>
<evidence type="ECO:0000256" key="2">
    <source>
        <dbReference type="ARBA" id="ARBA00022679"/>
    </source>
</evidence>